<reference evidence="2" key="2">
    <citation type="submission" date="2012-03" db="EMBL/GenBank/DDBJ databases">
        <title>The complete genome sequence of the pioneer microbe on fresh volcanic deposit, Leptospirillum ferrooxidans strain C2-3.</title>
        <authorList>
            <person name="Fujimura R."/>
            <person name="Sato Y."/>
            <person name="Nishizawa T."/>
            <person name="Nanba K."/>
            <person name="Oshima K."/>
            <person name="Hattori M."/>
            <person name="Kamijo T."/>
            <person name="Ohta H."/>
        </authorList>
    </citation>
    <scope>NUCLEOTIDE SEQUENCE [LARGE SCALE GENOMIC DNA]</scope>
    <source>
        <strain evidence="2">C2-3</strain>
    </source>
</reference>
<dbReference type="KEGG" id="lfc:LFE_0071"/>
<name>I0IKK2_LEPFC</name>
<accession>I0IKK2</accession>
<proteinExistence type="predicted"/>
<sequence length="182" mass="21702">MGTRDDQISFRLVILQAFPFKILLDKKITTHIYSHRFPLSLLSRSFEPKKTLDLKLYAKISQHIAYLIFPVKLRSVRPFYTFDRPTRKAFLALSQKKTRLALFFLNSDYSQLVRYQKKPPYKLYDDFGVVYEAMGAYSLSDYYYRKALLTKNQKLVNRFEAQVRSYLIYFIGINIFEEGHHQ</sequence>
<dbReference type="RefSeq" id="WP_014448296.1">
    <property type="nucleotide sequence ID" value="NC_017094.1"/>
</dbReference>
<gene>
    <name evidence="1" type="ordered locus">LFE_0071</name>
</gene>
<evidence type="ECO:0000313" key="2">
    <source>
        <dbReference type="Proteomes" id="UP000007382"/>
    </source>
</evidence>
<dbReference type="Proteomes" id="UP000007382">
    <property type="component" value="Chromosome"/>
</dbReference>
<dbReference type="EMBL" id="AP012342">
    <property type="protein sequence ID" value="BAM05801.1"/>
    <property type="molecule type" value="Genomic_DNA"/>
</dbReference>
<dbReference type="HOGENOM" id="CLU_1480301_0_0_0"/>
<protein>
    <submittedName>
        <fullName evidence="1">Uncharacterized protein</fullName>
    </submittedName>
</protein>
<organism evidence="1 2">
    <name type="scientific">Leptospirillum ferrooxidans (strain C2-3)</name>
    <dbReference type="NCBI Taxonomy" id="1162668"/>
    <lineage>
        <taxon>Bacteria</taxon>
        <taxon>Pseudomonadati</taxon>
        <taxon>Nitrospirota</taxon>
        <taxon>Nitrospiria</taxon>
        <taxon>Nitrospirales</taxon>
        <taxon>Nitrospiraceae</taxon>
        <taxon>Leptospirillum</taxon>
    </lineage>
</organism>
<dbReference type="PATRIC" id="fig|1162668.3.peg.83"/>
<reference evidence="1 2" key="1">
    <citation type="journal article" date="2012" name="J. Bacteriol.">
        <title>Complete Genome Sequence of Leptospirillum ferrooxidans Strain C2-3, Isolated from a Fresh Volcanic Ash Deposit on the Island of Miyake, Japan.</title>
        <authorList>
            <person name="Fujimura R."/>
            <person name="Sato Y."/>
            <person name="Nishizawa T."/>
            <person name="Oshima K."/>
            <person name="Kim S.-W."/>
            <person name="Hattori M."/>
            <person name="Kamijo T."/>
            <person name="Ohta H."/>
        </authorList>
    </citation>
    <scope>NUCLEOTIDE SEQUENCE [LARGE SCALE GENOMIC DNA]</scope>
    <source>
        <strain evidence="1 2">C2-3</strain>
    </source>
</reference>
<dbReference type="AlphaFoldDB" id="I0IKK2"/>
<keyword evidence="2" id="KW-1185">Reference proteome</keyword>
<evidence type="ECO:0000313" key="1">
    <source>
        <dbReference type="EMBL" id="BAM05801.1"/>
    </source>
</evidence>
<dbReference type="OrthoDB" id="9884857at2"/>